<dbReference type="Proteomes" id="UP000249516">
    <property type="component" value="Unassembled WGS sequence"/>
</dbReference>
<evidence type="ECO:0000313" key="2">
    <source>
        <dbReference type="Proteomes" id="UP000249516"/>
    </source>
</evidence>
<proteinExistence type="predicted"/>
<gene>
    <name evidence="1" type="ORF">C1C97_010115</name>
</gene>
<dbReference type="OrthoDB" id="10017134at2"/>
<evidence type="ECO:0000313" key="1">
    <source>
        <dbReference type="EMBL" id="RKQ34182.1"/>
    </source>
</evidence>
<organism evidence="1 2">
    <name type="scientific">Kocuria tytonis</name>
    <dbReference type="NCBI Taxonomy" id="2054280"/>
    <lineage>
        <taxon>Bacteria</taxon>
        <taxon>Bacillati</taxon>
        <taxon>Actinomycetota</taxon>
        <taxon>Actinomycetes</taxon>
        <taxon>Micrococcales</taxon>
        <taxon>Micrococcaceae</taxon>
        <taxon>Kocuria</taxon>
    </lineage>
</organism>
<name>A0A495A474_9MICC</name>
<dbReference type="EMBL" id="PNJG02000003">
    <property type="protein sequence ID" value="RKQ34182.1"/>
    <property type="molecule type" value="Genomic_DNA"/>
</dbReference>
<comment type="caution">
    <text evidence="1">The sequence shown here is derived from an EMBL/GenBank/DDBJ whole genome shotgun (WGS) entry which is preliminary data.</text>
</comment>
<sequence>MSLGQAENPAGSQSSLLCAVMGLDISPRPHYPWWVPYRRLALLRDVLAVGTAMVVATHAPAPWRRVCHGDGVVWFSPPSFATLIGAG</sequence>
<protein>
    <submittedName>
        <fullName evidence="1">Uncharacterized protein</fullName>
    </submittedName>
</protein>
<keyword evidence="2" id="KW-1185">Reference proteome</keyword>
<dbReference type="RefSeq" id="WP_121031650.1">
    <property type="nucleotide sequence ID" value="NZ_PNJG02000003.1"/>
</dbReference>
<dbReference type="AlphaFoldDB" id="A0A495A474"/>
<reference evidence="1 2" key="1">
    <citation type="submission" date="2018-10" db="EMBL/GenBank/DDBJ databases">
        <title>Kocuria tytouropygialis sp. nov., isolated from the uropygial gland of an American barn owl (Tyto furcata).</title>
        <authorList>
            <person name="Braun M.S."/>
            <person name="Wang E."/>
            <person name="Zimmermann S."/>
            <person name="Wagner H."/>
            <person name="Wink M."/>
        </authorList>
    </citation>
    <scope>NUCLEOTIDE SEQUENCE [LARGE SCALE GENOMIC DNA]</scope>
    <source>
        <strain evidence="1 2">442</strain>
    </source>
</reference>
<accession>A0A495A474</accession>